<feature type="transmembrane region" description="Helical" evidence="6">
    <location>
        <begin position="6"/>
        <end position="26"/>
    </location>
</feature>
<comment type="similarity">
    <text evidence="1 5">Belongs to the peptidase S41A family.</text>
</comment>
<feature type="domain" description="PDZ" evidence="7">
    <location>
        <begin position="92"/>
        <end position="151"/>
    </location>
</feature>
<dbReference type="Gene3D" id="3.30.750.44">
    <property type="match status" value="1"/>
</dbReference>
<dbReference type="Gene3D" id="3.90.226.10">
    <property type="entry name" value="2-enoyl-CoA Hydratase, Chain A, domain 1"/>
    <property type="match status" value="1"/>
</dbReference>
<keyword evidence="6" id="KW-0472">Membrane</keyword>
<evidence type="ECO:0000256" key="1">
    <source>
        <dbReference type="ARBA" id="ARBA00009179"/>
    </source>
</evidence>
<dbReference type="PROSITE" id="PS50106">
    <property type="entry name" value="PDZ"/>
    <property type="match status" value="1"/>
</dbReference>
<dbReference type="CDD" id="cd06782">
    <property type="entry name" value="cpPDZ_CPP-like"/>
    <property type="match status" value="1"/>
</dbReference>
<evidence type="ECO:0000256" key="6">
    <source>
        <dbReference type="SAM" id="Phobius"/>
    </source>
</evidence>
<dbReference type="NCBIfam" id="TIGR00225">
    <property type="entry name" value="prc"/>
    <property type="match status" value="1"/>
</dbReference>
<dbReference type="EMBL" id="JAULBC010000002">
    <property type="protein sequence ID" value="MEX6687464.1"/>
    <property type="molecule type" value="Genomic_DNA"/>
</dbReference>
<dbReference type="InterPro" id="IPR036034">
    <property type="entry name" value="PDZ_sf"/>
</dbReference>
<dbReference type="SMART" id="SM00245">
    <property type="entry name" value="TSPc"/>
    <property type="match status" value="1"/>
</dbReference>
<keyword evidence="9" id="KW-1185">Reference proteome</keyword>
<dbReference type="InterPro" id="IPR001478">
    <property type="entry name" value="PDZ"/>
</dbReference>
<evidence type="ECO:0000256" key="5">
    <source>
        <dbReference type="RuleBase" id="RU004404"/>
    </source>
</evidence>
<dbReference type="Pfam" id="PF17820">
    <property type="entry name" value="PDZ_6"/>
    <property type="match status" value="1"/>
</dbReference>
<dbReference type="SUPFAM" id="SSF52096">
    <property type="entry name" value="ClpP/crotonase"/>
    <property type="match status" value="1"/>
</dbReference>
<dbReference type="SUPFAM" id="SSF50156">
    <property type="entry name" value="PDZ domain-like"/>
    <property type="match status" value="1"/>
</dbReference>
<dbReference type="PANTHER" id="PTHR32060">
    <property type="entry name" value="TAIL-SPECIFIC PROTEASE"/>
    <property type="match status" value="1"/>
</dbReference>
<keyword evidence="4 5" id="KW-0720">Serine protease</keyword>
<dbReference type="Proteomes" id="UP001560573">
    <property type="component" value="Unassembled WGS sequence"/>
</dbReference>
<dbReference type="InterPro" id="IPR029045">
    <property type="entry name" value="ClpP/crotonase-like_dom_sf"/>
</dbReference>
<keyword evidence="2 5" id="KW-0645">Protease</keyword>
<comment type="caution">
    <text evidence="8">The sequence shown here is derived from an EMBL/GenBank/DDBJ whole genome shotgun (WGS) entry which is preliminary data.</text>
</comment>
<dbReference type="Pfam" id="PF03572">
    <property type="entry name" value="Peptidase_S41"/>
    <property type="match status" value="1"/>
</dbReference>
<evidence type="ECO:0000259" key="7">
    <source>
        <dbReference type="PROSITE" id="PS50106"/>
    </source>
</evidence>
<name>A0ABV3ZE35_9BACT</name>
<proteinExistence type="inferred from homology"/>
<sequence>MNNKKLQIGLPFLMAVVLTAGMWLGFKLKGDVGNGNNMTFLRNTKRSTLQEIMDLVKSKYVDNIPDSINDFVIQDMLAHLDPHSVYIPAKDLMEVNEDLQGNFEGIGVEFQIFNDTVNVLNVLADGPSYKAGVQVGDKIITVNDTSKIAGIKIKPDEIRNLLRGPRSSKVSITVLRGTEIKKIDIERGTIPLPSVDVAYMLTPQTGFIRINKFSETTYEEFMQNLEKLQKEGMKSLVLDLRGNGGGILQEAADIADEFLNDQKMIVYTEGTHVPRMEYKCKRDGLFESGKLAVLVDETSASASEILSGALQDWDRGTIIGRRTFGKGLVQQQFMLTNGSALRLTIARYYTPLGRNIQKPYNKGKDAYEDELIERFHNGEVVMGDTSKPSGKAYKTPAGRLVYGGGGITPDVFVPFDTTTQPKEITKMYMKGTLNKFVYNYYIQNKSYLQSFKSPVDFAKGFTAGEKEWQQLESAAQKDSIDLATVPTAAKTDMLKRLQALIARQIWRTEGFFEVNNITDPMISKALEAVK</sequence>
<dbReference type="InterPro" id="IPR005151">
    <property type="entry name" value="Tail-specific_protease"/>
</dbReference>
<keyword evidence="6" id="KW-1133">Transmembrane helix</keyword>
<dbReference type="PANTHER" id="PTHR32060:SF30">
    <property type="entry name" value="CARBOXY-TERMINAL PROCESSING PROTEASE CTPA"/>
    <property type="match status" value="1"/>
</dbReference>
<dbReference type="Gene3D" id="2.30.42.10">
    <property type="match status" value="1"/>
</dbReference>
<reference evidence="8 9" key="1">
    <citation type="submission" date="2023-07" db="EMBL/GenBank/DDBJ databases">
        <authorList>
            <person name="Lian W.-H."/>
        </authorList>
    </citation>
    <scope>NUCLEOTIDE SEQUENCE [LARGE SCALE GENOMIC DNA]</scope>
    <source>
        <strain evidence="8 9">SYSU DXS3180</strain>
    </source>
</reference>
<protein>
    <submittedName>
        <fullName evidence="8">S41 family peptidase</fullName>
    </submittedName>
</protein>
<keyword evidence="6" id="KW-0812">Transmembrane</keyword>
<organism evidence="8 9">
    <name type="scientific">Danxiaibacter flavus</name>
    <dbReference type="NCBI Taxonomy" id="3049108"/>
    <lineage>
        <taxon>Bacteria</taxon>
        <taxon>Pseudomonadati</taxon>
        <taxon>Bacteroidota</taxon>
        <taxon>Chitinophagia</taxon>
        <taxon>Chitinophagales</taxon>
        <taxon>Chitinophagaceae</taxon>
        <taxon>Danxiaibacter</taxon>
    </lineage>
</organism>
<gene>
    <name evidence="8" type="ORF">QTN47_08185</name>
</gene>
<dbReference type="InterPro" id="IPR004447">
    <property type="entry name" value="Peptidase_S41A"/>
</dbReference>
<dbReference type="InterPro" id="IPR041489">
    <property type="entry name" value="PDZ_6"/>
</dbReference>
<dbReference type="SMART" id="SM00228">
    <property type="entry name" value="PDZ"/>
    <property type="match status" value="1"/>
</dbReference>
<evidence type="ECO:0000313" key="9">
    <source>
        <dbReference type="Proteomes" id="UP001560573"/>
    </source>
</evidence>
<accession>A0ABV3ZE35</accession>
<evidence type="ECO:0000256" key="2">
    <source>
        <dbReference type="ARBA" id="ARBA00022670"/>
    </source>
</evidence>
<dbReference type="CDD" id="cd07560">
    <property type="entry name" value="Peptidase_S41_CPP"/>
    <property type="match status" value="1"/>
</dbReference>
<keyword evidence="3 5" id="KW-0378">Hydrolase</keyword>
<evidence type="ECO:0000313" key="8">
    <source>
        <dbReference type="EMBL" id="MEX6687464.1"/>
    </source>
</evidence>
<evidence type="ECO:0000256" key="4">
    <source>
        <dbReference type="ARBA" id="ARBA00022825"/>
    </source>
</evidence>
<evidence type="ECO:0000256" key="3">
    <source>
        <dbReference type="ARBA" id="ARBA00022801"/>
    </source>
</evidence>
<dbReference type="RefSeq" id="WP_369328870.1">
    <property type="nucleotide sequence ID" value="NZ_JAULBC010000002.1"/>
</dbReference>